<feature type="compositionally biased region" description="Low complexity" evidence="3">
    <location>
        <begin position="70"/>
        <end position="89"/>
    </location>
</feature>
<dbReference type="EMBL" id="VNHS01000021">
    <property type="protein sequence ID" value="TYP67987.1"/>
    <property type="molecule type" value="Genomic_DNA"/>
</dbReference>
<accession>A0A5S5BLM6</accession>
<dbReference type="Proteomes" id="UP000323257">
    <property type="component" value="Unassembled WGS sequence"/>
</dbReference>
<gene>
    <name evidence="4" type="ORF">BCM02_12123</name>
</gene>
<organism evidence="4 5">
    <name type="scientific">Paenibacillus methanolicus</name>
    <dbReference type="NCBI Taxonomy" id="582686"/>
    <lineage>
        <taxon>Bacteria</taxon>
        <taxon>Bacillati</taxon>
        <taxon>Bacillota</taxon>
        <taxon>Bacilli</taxon>
        <taxon>Bacillales</taxon>
        <taxon>Paenibacillaceae</taxon>
        <taxon>Paenibacillus</taxon>
    </lineage>
</organism>
<evidence type="ECO:0000256" key="1">
    <source>
        <dbReference type="ARBA" id="ARBA00005442"/>
    </source>
</evidence>
<evidence type="ECO:0000313" key="5">
    <source>
        <dbReference type="Proteomes" id="UP000323257"/>
    </source>
</evidence>
<reference evidence="4 5" key="1">
    <citation type="submission" date="2019-07" db="EMBL/GenBank/DDBJ databases">
        <title>Genomic Encyclopedia of Type Strains, Phase III (KMG-III): the genomes of soil and plant-associated and newly described type strains.</title>
        <authorList>
            <person name="Whitman W."/>
        </authorList>
    </citation>
    <scope>NUCLEOTIDE SEQUENCE [LARGE SCALE GENOMIC DNA]</scope>
    <source>
        <strain evidence="4 5">BL24</strain>
    </source>
</reference>
<dbReference type="GO" id="GO:0003690">
    <property type="term" value="F:double-stranded DNA binding"/>
    <property type="evidence" value="ECO:0007669"/>
    <property type="project" value="InterPro"/>
</dbReference>
<comment type="caution">
    <text evidence="4">The sequence shown here is derived from an EMBL/GenBank/DDBJ whole genome shotgun (WGS) entry which is preliminary data.</text>
</comment>
<name>A0A5S5BLM6_9BACL</name>
<keyword evidence="2" id="KW-0238">DNA-binding</keyword>
<dbReference type="AlphaFoldDB" id="A0A5S5BLM6"/>
<comment type="similarity">
    <text evidence="1">Belongs to the alpha/beta-type SASP family.</text>
</comment>
<dbReference type="Gene3D" id="6.10.10.80">
    <property type="entry name" value="Small, acid-soluble spore protein, alpha/beta type-like"/>
    <property type="match status" value="1"/>
</dbReference>
<dbReference type="InterPro" id="IPR001448">
    <property type="entry name" value="SASP_alpha/beta-type"/>
</dbReference>
<dbReference type="Pfam" id="PF00269">
    <property type="entry name" value="SASP"/>
    <property type="match status" value="1"/>
</dbReference>
<evidence type="ECO:0000313" key="4">
    <source>
        <dbReference type="EMBL" id="TYP67987.1"/>
    </source>
</evidence>
<dbReference type="InterPro" id="IPR018126">
    <property type="entry name" value="SASP_alpha/beta-type_CS"/>
</dbReference>
<dbReference type="PROSITE" id="PS00304">
    <property type="entry name" value="SASP_1"/>
    <property type="match status" value="1"/>
</dbReference>
<feature type="region of interest" description="Disordered" evidence="3">
    <location>
        <begin position="65"/>
        <end position="100"/>
    </location>
</feature>
<dbReference type="GO" id="GO:0006265">
    <property type="term" value="P:DNA topological change"/>
    <property type="evidence" value="ECO:0007669"/>
    <property type="project" value="InterPro"/>
</dbReference>
<evidence type="ECO:0000256" key="3">
    <source>
        <dbReference type="SAM" id="MobiDB-lite"/>
    </source>
</evidence>
<dbReference type="InterPro" id="IPR038300">
    <property type="entry name" value="SASP_sf_alpha/beta"/>
</dbReference>
<protein>
    <submittedName>
        <fullName evidence="4">Small acid-soluble spore protein alpha/beta type</fullName>
    </submittedName>
</protein>
<keyword evidence="5" id="KW-1185">Reference proteome</keyword>
<proteinExistence type="inferred from homology"/>
<sequence length="191" mass="20777">MSRRRKSTMSEQLKYELAKDLGFYETVQKEGWGGIRAKDAGNMVKRAIQLAEQAAAKQYEDARAAERADAVAQRYTQQQQRQTPSYATQPSQGMQRQEEPVYAATAIPAVGIGATSQTTAAHIPSGSTYGSGSAIGSYGQSIHPNPQQPQAFTQQSPYIARSQRSQAESAAAFIPFGAMPRQGAEQPSYRN</sequence>
<feature type="compositionally biased region" description="Polar residues" evidence="3">
    <location>
        <begin position="138"/>
        <end position="157"/>
    </location>
</feature>
<evidence type="ECO:0000256" key="2">
    <source>
        <dbReference type="ARBA" id="ARBA00023125"/>
    </source>
</evidence>
<feature type="region of interest" description="Disordered" evidence="3">
    <location>
        <begin position="123"/>
        <end position="167"/>
    </location>
</feature>